<dbReference type="SUPFAM" id="SSF48371">
    <property type="entry name" value="ARM repeat"/>
    <property type="match status" value="1"/>
</dbReference>
<dbReference type="InterPro" id="IPR016024">
    <property type="entry name" value="ARM-type_fold"/>
</dbReference>
<proteinExistence type="predicted"/>
<evidence type="ECO:0000256" key="1">
    <source>
        <dbReference type="SAM" id="MobiDB-lite"/>
    </source>
</evidence>
<organism evidence="2 3">
    <name type="scientific">Giardia muris</name>
    <dbReference type="NCBI Taxonomy" id="5742"/>
    <lineage>
        <taxon>Eukaryota</taxon>
        <taxon>Metamonada</taxon>
        <taxon>Diplomonadida</taxon>
        <taxon>Hexamitidae</taxon>
        <taxon>Giardiinae</taxon>
        <taxon>Giardia</taxon>
    </lineage>
</organism>
<comment type="caution">
    <text evidence="2">The sequence shown here is derived from an EMBL/GenBank/DDBJ whole genome shotgun (WGS) entry which is preliminary data.</text>
</comment>
<gene>
    <name evidence="2" type="ORF">GMRT_11846</name>
</gene>
<keyword evidence="3" id="KW-1185">Reference proteome</keyword>
<accession>A0A4Z1STA7</accession>
<dbReference type="Proteomes" id="UP000315496">
    <property type="component" value="Chromosome 2"/>
</dbReference>
<protein>
    <submittedName>
        <fullName evidence="2">Uncharacterized protein</fullName>
    </submittedName>
</protein>
<dbReference type="VEuPathDB" id="GiardiaDB:GMRT_11846"/>
<sequence>MDSDFQDDEVSFDEVSRESSLYTESDCDTREPVDVFLELLQSTSFWRQILAIFWLPKLVLRMTLDDVLRNVLVYLRIRVCSVSNVQDVLSMYEDIFPTYRVMNQVDQPVELFRETRKRFRADDIDPDKRVAILKYWILANLQSVVSGIMMNQVLTANEKDYVVRNSVFPLLKCALRSSCCKDTIHLVVQLCPELPDMAPTPGDRELWALHLLRDVLYFQLRRTIVVLCNSEVKCDSPENQFCGMHRLFGGTESIDCPVEACPHGPDCSLCCNNGQSTRDATRAFEGPATHFGSWNDMYTLPHDEEGVSMAMDAYGLFYAEKGMLTQLKAEIYVVDVIEKMVRLVSAHCRGERVASGIFQLLVRISVRRALHISFFQGLDSVFNQELRQVFLRQQEENYGIGRRAIPPLPEIASVRDLTDCDELESYASNVAHLARSPSTFSLNNPECTVQNFTVLRVAIISLASLLQNSSGISMTLRSDFQTQKASLDANLRDLLSFGVSTKDEMLRFLSLSISKDDYQTQHFCAEILGPLCMLYDFPTLILEHLPLLLRLLTKKHKSISVVEEIVGNFGLVLACISSSYLPTDENRLMLEKNVVIRCLFKVLGCAITFNQFLERDFPRALAREEIPSSVTISLALTEADVCEDYLARYHAYQDKYEIHSYQRSWAKMSTPTPAVTVASCEVSTNENNVPLRSKKIPDLLTSNKGFTSSFEPDDVRILSSPKSVSLLQEKEHSFGSDISGPSTTAIPSKDNDVVTQDEVCLSTSSNPVPGIDRDSRDSMDEENPIDLGSELTYTEEELQNMDNKLMRSMSENYFARASNPPSPALSLRSPCTLHKIASCGDEEELGSEVFDRLDGVGNSYQMLKTLFIMEPLTLSREEAVKLSDRFMSSLPGLFTGLTSIPYYREKLCDILEYCLLTNPTGPRVEPIFLRLPTLYNCENLDAAARQRVRSIIAKLLTRRHCHPKIYIRFLRIFGQFGPSTKDAEDFVIQMHPYLLYCYHALLKPSTSMEVPCQKEGLQSMTRYSRSVTSPLTTGSDATILAESPTVGIFKSRGKTSVLKSSSLDMDTIRLPYGEKYYIVLSIRDGLYNGATTVPKVAFPHYECTPSFSEPFTGSVKYEPFDLPPTLLLAASGRTRRCYRISEQAIAMATARHPYTISNVAEWYKRQGIYLTLGSAIKSCSDALGTFAGFYLLVDVLVKGLTDPCERARSCLCRSLGLELTEWLHRRSPENTRPFGILVYTLLGITYRDYGVILDGEETSDVDVTLNYFARYCQLLIPVTIQSKLLGVRMLHHIARRATSVDWFVEHFLPALLYLGYCEPTVHLALTKSVYNLLRSQCEVVRSDVYRQVMHACGEAGDDLTVQYVHLYEQECGLPLPPVERML</sequence>
<evidence type="ECO:0000313" key="2">
    <source>
        <dbReference type="EMBL" id="TNJ28980.1"/>
    </source>
</evidence>
<dbReference type="EMBL" id="VDLU01000002">
    <property type="protein sequence ID" value="TNJ28980.1"/>
    <property type="molecule type" value="Genomic_DNA"/>
</dbReference>
<evidence type="ECO:0000313" key="3">
    <source>
        <dbReference type="Proteomes" id="UP000315496"/>
    </source>
</evidence>
<reference evidence="2 3" key="1">
    <citation type="submission" date="2019-05" db="EMBL/GenBank/DDBJ databases">
        <title>The compact genome of Giardia muris reveals important steps in the evolution of intestinal protozoan parasites.</title>
        <authorList>
            <person name="Xu F."/>
            <person name="Jimenez-Gonzalez A."/>
            <person name="Einarsson E."/>
            <person name="Astvaldsson A."/>
            <person name="Peirasmaki D."/>
            <person name="Eckmann L."/>
            <person name="Andersson J.O."/>
            <person name="Svard S.G."/>
            <person name="Jerlstrom-Hultqvist J."/>
        </authorList>
    </citation>
    <scope>NUCLEOTIDE SEQUENCE [LARGE SCALE GENOMIC DNA]</scope>
    <source>
        <strain evidence="2 3">Roberts-Thomson</strain>
    </source>
</reference>
<dbReference type="OrthoDB" id="10254563at2759"/>
<feature type="region of interest" description="Disordered" evidence="1">
    <location>
        <begin position="762"/>
        <end position="785"/>
    </location>
</feature>
<name>A0A4Z1STA7_GIAMU</name>